<evidence type="ECO:0000256" key="7">
    <source>
        <dbReference type="RuleBase" id="RU363032"/>
    </source>
</evidence>
<dbReference type="PROSITE" id="PS50928">
    <property type="entry name" value="ABC_TM1"/>
    <property type="match status" value="1"/>
</dbReference>
<keyword evidence="2 7" id="KW-0813">Transport</keyword>
<feature type="transmembrane region" description="Helical" evidence="7">
    <location>
        <begin position="229"/>
        <end position="249"/>
    </location>
</feature>
<dbReference type="InterPro" id="IPR050809">
    <property type="entry name" value="UgpAE/MalFG_permease"/>
</dbReference>
<accession>A0ABP8AU39</accession>
<dbReference type="Pfam" id="PF00528">
    <property type="entry name" value="BPD_transp_1"/>
    <property type="match status" value="1"/>
</dbReference>
<feature type="transmembrane region" description="Helical" evidence="7">
    <location>
        <begin position="285"/>
        <end position="304"/>
    </location>
</feature>
<protein>
    <submittedName>
        <fullName evidence="10">Sugar ABC transporter permease</fullName>
    </submittedName>
</protein>
<dbReference type="InterPro" id="IPR000515">
    <property type="entry name" value="MetI-like"/>
</dbReference>
<organism evidence="10 11">
    <name type="scientific">Gryllotalpicola kribbensis</name>
    <dbReference type="NCBI Taxonomy" id="993084"/>
    <lineage>
        <taxon>Bacteria</taxon>
        <taxon>Bacillati</taxon>
        <taxon>Actinomycetota</taxon>
        <taxon>Actinomycetes</taxon>
        <taxon>Micrococcales</taxon>
        <taxon>Microbacteriaceae</taxon>
        <taxon>Gryllotalpicola</taxon>
    </lineage>
</organism>
<dbReference type="InterPro" id="IPR035906">
    <property type="entry name" value="MetI-like_sf"/>
</dbReference>
<dbReference type="CDD" id="cd06261">
    <property type="entry name" value="TM_PBP2"/>
    <property type="match status" value="1"/>
</dbReference>
<dbReference type="RefSeq" id="WP_344776205.1">
    <property type="nucleotide sequence ID" value="NZ_BAABBX010000015.1"/>
</dbReference>
<proteinExistence type="inferred from homology"/>
<evidence type="ECO:0000256" key="8">
    <source>
        <dbReference type="SAM" id="MobiDB-lite"/>
    </source>
</evidence>
<feature type="transmembrane region" description="Helical" evidence="7">
    <location>
        <begin position="32"/>
        <end position="58"/>
    </location>
</feature>
<dbReference type="SUPFAM" id="SSF161098">
    <property type="entry name" value="MetI-like"/>
    <property type="match status" value="1"/>
</dbReference>
<dbReference type="PANTHER" id="PTHR43227">
    <property type="entry name" value="BLL4140 PROTEIN"/>
    <property type="match status" value="1"/>
</dbReference>
<evidence type="ECO:0000256" key="2">
    <source>
        <dbReference type="ARBA" id="ARBA00022448"/>
    </source>
</evidence>
<keyword evidence="4 7" id="KW-0812">Transmembrane</keyword>
<feature type="transmembrane region" description="Helical" evidence="7">
    <location>
        <begin position="126"/>
        <end position="148"/>
    </location>
</feature>
<reference evidence="11" key="1">
    <citation type="journal article" date="2019" name="Int. J. Syst. Evol. Microbiol.">
        <title>The Global Catalogue of Microorganisms (GCM) 10K type strain sequencing project: providing services to taxonomists for standard genome sequencing and annotation.</title>
        <authorList>
            <consortium name="The Broad Institute Genomics Platform"/>
            <consortium name="The Broad Institute Genome Sequencing Center for Infectious Disease"/>
            <person name="Wu L."/>
            <person name="Ma J."/>
        </authorList>
    </citation>
    <scope>NUCLEOTIDE SEQUENCE [LARGE SCALE GENOMIC DNA]</scope>
    <source>
        <strain evidence="11">JCM 17593</strain>
    </source>
</reference>
<dbReference type="EMBL" id="BAABBX010000015">
    <property type="protein sequence ID" value="GAA4190062.1"/>
    <property type="molecule type" value="Genomic_DNA"/>
</dbReference>
<dbReference type="Gene3D" id="1.10.3720.10">
    <property type="entry name" value="MetI-like"/>
    <property type="match status" value="1"/>
</dbReference>
<name>A0ABP8AU39_9MICO</name>
<evidence type="ECO:0000256" key="6">
    <source>
        <dbReference type="ARBA" id="ARBA00023136"/>
    </source>
</evidence>
<evidence type="ECO:0000256" key="4">
    <source>
        <dbReference type="ARBA" id="ARBA00022692"/>
    </source>
</evidence>
<comment type="caution">
    <text evidence="10">The sequence shown here is derived from an EMBL/GenBank/DDBJ whole genome shotgun (WGS) entry which is preliminary data.</text>
</comment>
<feature type="transmembrane region" description="Helical" evidence="7">
    <location>
        <begin position="175"/>
        <end position="200"/>
    </location>
</feature>
<evidence type="ECO:0000313" key="11">
    <source>
        <dbReference type="Proteomes" id="UP001500213"/>
    </source>
</evidence>
<keyword evidence="3" id="KW-1003">Cell membrane</keyword>
<evidence type="ECO:0000256" key="1">
    <source>
        <dbReference type="ARBA" id="ARBA00004651"/>
    </source>
</evidence>
<sequence>MTSQISVAPPRPRAERAAPRTKHSPLKRRISAAGWGFVLPFFIGFVLLVVVPVGYSIYLSLYRNQLIGGNHFVGFANYLQAFTDADFWSGVLRVSLFLVVQVPIMLALALICALAIDSGRLHGKSFFRIVLFLPYAVPGVVAVLMWGFMYNPRAGLTGALGHLLGFTIDPISTQWVLPAIGNIVTWEFLGYNMLIFYAALSTVPRELYEAAAIDGAGAFRTIFSVKLPALRGSIVIATIFSIIGSFQLFNEPNILRTTALGIIPTNFTPNLYAYTLSFSGNQVNYAATVAIIMGVFTAVIAYVVQLRGSRKDA</sequence>
<feature type="region of interest" description="Disordered" evidence="8">
    <location>
        <begin position="1"/>
        <end position="23"/>
    </location>
</feature>
<feature type="transmembrane region" description="Helical" evidence="7">
    <location>
        <begin position="94"/>
        <end position="114"/>
    </location>
</feature>
<keyword evidence="11" id="KW-1185">Reference proteome</keyword>
<evidence type="ECO:0000259" key="9">
    <source>
        <dbReference type="PROSITE" id="PS50928"/>
    </source>
</evidence>
<gene>
    <name evidence="10" type="ORF">GCM10022288_18750</name>
</gene>
<dbReference type="Proteomes" id="UP001500213">
    <property type="component" value="Unassembled WGS sequence"/>
</dbReference>
<keyword evidence="6 7" id="KW-0472">Membrane</keyword>
<evidence type="ECO:0000256" key="3">
    <source>
        <dbReference type="ARBA" id="ARBA00022475"/>
    </source>
</evidence>
<evidence type="ECO:0000256" key="5">
    <source>
        <dbReference type="ARBA" id="ARBA00022989"/>
    </source>
</evidence>
<keyword evidence="5 7" id="KW-1133">Transmembrane helix</keyword>
<evidence type="ECO:0000313" key="10">
    <source>
        <dbReference type="EMBL" id="GAA4190062.1"/>
    </source>
</evidence>
<feature type="domain" description="ABC transmembrane type-1" evidence="9">
    <location>
        <begin position="91"/>
        <end position="304"/>
    </location>
</feature>
<dbReference type="PANTHER" id="PTHR43227:SF8">
    <property type="entry name" value="DIACETYLCHITOBIOSE UPTAKE SYSTEM PERMEASE PROTEIN DASB"/>
    <property type="match status" value="1"/>
</dbReference>
<comment type="subcellular location">
    <subcellularLocation>
        <location evidence="1 7">Cell membrane</location>
        <topology evidence="1 7">Multi-pass membrane protein</topology>
    </subcellularLocation>
</comment>
<comment type="similarity">
    <text evidence="7">Belongs to the binding-protein-dependent transport system permease family.</text>
</comment>